<dbReference type="RefSeq" id="WP_191144662.1">
    <property type="nucleotide sequence ID" value="NZ_JACXAF010000009.1"/>
</dbReference>
<dbReference type="AlphaFoldDB" id="A0A8J6QH92"/>
<comment type="caution">
    <text evidence="1">The sequence shown here is derived from an EMBL/GenBank/DDBJ whole genome shotgun (WGS) entry which is preliminary data.</text>
</comment>
<evidence type="ECO:0000313" key="2">
    <source>
        <dbReference type="Proteomes" id="UP000638014"/>
    </source>
</evidence>
<dbReference type="Proteomes" id="UP000638014">
    <property type="component" value="Unassembled WGS sequence"/>
</dbReference>
<accession>A0A8J6QH92</accession>
<sequence>MRSFLPRKLPEQREWLYWNFERYTSDHPSLVMARRVGEYQDRKILAALEENGRRVVVMAFDNKRVVWLWHNGRWAGVNQLENNLSVPMAEFYAKEQMEQWVAAEQKLTPEQFALIA</sequence>
<evidence type="ECO:0000313" key="1">
    <source>
        <dbReference type="EMBL" id="MBD1389555.1"/>
    </source>
</evidence>
<dbReference type="EMBL" id="JACXAF010000009">
    <property type="protein sequence ID" value="MBD1389555.1"/>
    <property type="molecule type" value="Genomic_DNA"/>
</dbReference>
<protein>
    <submittedName>
        <fullName evidence="1">Uncharacterized protein</fullName>
    </submittedName>
</protein>
<reference evidence="1" key="1">
    <citation type="submission" date="2020-09" db="EMBL/GenBank/DDBJ databases">
        <title>A novel bacterium of genus Neiella, isolated from South China Sea.</title>
        <authorList>
            <person name="Huang H."/>
            <person name="Mo K."/>
            <person name="Hu Y."/>
        </authorList>
    </citation>
    <scope>NUCLEOTIDE SEQUENCE</scope>
    <source>
        <strain evidence="1">HB171785</strain>
    </source>
</reference>
<proteinExistence type="predicted"/>
<organism evidence="1 2">
    <name type="scientific">Neiella litorisoli</name>
    <dbReference type="NCBI Taxonomy" id="2771431"/>
    <lineage>
        <taxon>Bacteria</taxon>
        <taxon>Pseudomonadati</taxon>
        <taxon>Pseudomonadota</taxon>
        <taxon>Gammaproteobacteria</taxon>
        <taxon>Alteromonadales</taxon>
        <taxon>Echinimonadaceae</taxon>
        <taxon>Neiella</taxon>
    </lineage>
</organism>
<keyword evidence="2" id="KW-1185">Reference proteome</keyword>
<name>A0A8J6QH92_9GAMM</name>
<gene>
    <name evidence="1" type="ORF">IC617_08950</name>
</gene>